<evidence type="ECO:0008006" key="4">
    <source>
        <dbReference type="Google" id="ProtNLM"/>
    </source>
</evidence>
<feature type="transmembrane region" description="Helical" evidence="1">
    <location>
        <begin position="127"/>
        <end position="149"/>
    </location>
</feature>
<keyword evidence="3" id="KW-1185">Reference proteome</keyword>
<evidence type="ECO:0000313" key="3">
    <source>
        <dbReference type="Proteomes" id="UP000011744"/>
    </source>
</evidence>
<reference evidence="2 3" key="1">
    <citation type="journal article" date="2014" name="Genome Announc.">
        <title>Draft Genome Sequence of Magnetospirillum sp. Strain SO-1, a Freshwater Magnetotactic Bacterium Isolated from the Ol'khovka River, Russia.</title>
        <authorList>
            <person name="Grouzdev D.S."/>
            <person name="Dziuba M.V."/>
            <person name="Sukhacheva M.S."/>
            <person name="Mardanov A.V."/>
            <person name="Beletskiy A.V."/>
            <person name="Kuznetsov B.B."/>
            <person name="Skryabin K.G."/>
        </authorList>
    </citation>
    <scope>NUCLEOTIDE SEQUENCE [LARGE SCALE GENOMIC DNA]</scope>
    <source>
        <strain evidence="2 3">SO-1</strain>
    </source>
</reference>
<organism evidence="2 3">
    <name type="scientific">Paramagnetospirillum caucaseum</name>
    <dbReference type="NCBI Taxonomy" id="1244869"/>
    <lineage>
        <taxon>Bacteria</taxon>
        <taxon>Pseudomonadati</taxon>
        <taxon>Pseudomonadota</taxon>
        <taxon>Alphaproteobacteria</taxon>
        <taxon>Rhodospirillales</taxon>
        <taxon>Magnetospirillaceae</taxon>
        <taxon>Paramagnetospirillum</taxon>
    </lineage>
</organism>
<dbReference type="EMBL" id="AONQ01000011">
    <property type="protein sequence ID" value="EME70897.1"/>
    <property type="molecule type" value="Genomic_DNA"/>
</dbReference>
<feature type="transmembrane region" description="Helical" evidence="1">
    <location>
        <begin position="185"/>
        <end position="205"/>
    </location>
</feature>
<name>M2ZU46_9PROT</name>
<dbReference type="AlphaFoldDB" id="M2ZU46"/>
<evidence type="ECO:0000313" key="2">
    <source>
        <dbReference type="EMBL" id="EME70897.1"/>
    </source>
</evidence>
<dbReference type="InterPro" id="IPR010295">
    <property type="entry name" value="DUF898"/>
</dbReference>
<evidence type="ECO:0000256" key="1">
    <source>
        <dbReference type="SAM" id="Phobius"/>
    </source>
</evidence>
<proteinExistence type="predicted"/>
<dbReference type="Proteomes" id="UP000011744">
    <property type="component" value="Unassembled WGS sequence"/>
</dbReference>
<feature type="transmembrane region" description="Helical" evidence="1">
    <location>
        <begin position="217"/>
        <end position="241"/>
    </location>
</feature>
<sequence>MIRLALVNLLLSILTLSLYRFWGKTRVRRLLWGGTTAWSDPVEYTGTGKELFTGFLIVLFLIYLPLAAGFGWAQVLVTTGNPLGGLAISLLYLLTVLLVAVGLYRARRYQMSRTRWRGIRGGQTGSGWGYALRSLAVWLAVPLSLGWAWPWGEMWLARYRFGNTTFGDRPLRCDATASGLYGRFALVWISGLVFTAAAVILVGAMEMAVEQEEYGEAVAGMVFTLLLLLVAAVTLVLPWAWYRAGFYRNLAAGIEFEGSRFSADTGAWRLMRLVAGNLLLTLFSLGILRPWASLRTFRYACAVIGVEGEPDFAAVHRSDDSGPKTGEGLAAVFDGAGEF</sequence>
<feature type="transmembrane region" description="Helical" evidence="1">
    <location>
        <begin position="270"/>
        <end position="288"/>
    </location>
</feature>
<dbReference type="eggNOG" id="COG4269">
    <property type="taxonomic scope" value="Bacteria"/>
</dbReference>
<dbReference type="Pfam" id="PF05987">
    <property type="entry name" value="DUF898"/>
    <property type="match status" value="1"/>
</dbReference>
<feature type="transmembrane region" description="Helical" evidence="1">
    <location>
        <begin position="85"/>
        <end position="106"/>
    </location>
</feature>
<keyword evidence="1" id="KW-1133">Transmembrane helix</keyword>
<protein>
    <recommendedName>
        <fullName evidence="4">DUF898 domain-containing protein</fullName>
    </recommendedName>
</protein>
<feature type="transmembrane region" description="Helical" evidence="1">
    <location>
        <begin position="6"/>
        <end position="22"/>
    </location>
</feature>
<comment type="caution">
    <text evidence="2">The sequence shown here is derived from an EMBL/GenBank/DDBJ whole genome shotgun (WGS) entry which is preliminary data.</text>
</comment>
<gene>
    <name evidence="2" type="ORF">H261_05794</name>
</gene>
<dbReference type="STRING" id="1244869.H261_05794"/>
<keyword evidence="1" id="KW-0812">Transmembrane</keyword>
<keyword evidence="1" id="KW-0472">Membrane</keyword>
<dbReference type="PATRIC" id="fig|1244869.3.peg.1161"/>
<accession>M2ZU46</accession>
<feature type="transmembrane region" description="Helical" evidence="1">
    <location>
        <begin position="51"/>
        <end position="73"/>
    </location>
</feature>